<keyword evidence="7" id="KW-1185">Reference proteome</keyword>
<comment type="caution">
    <text evidence="6">The sequence shown here is derived from an EMBL/GenBank/DDBJ whole genome shotgun (WGS) entry which is preliminary data.</text>
</comment>
<feature type="region of interest" description="Disordered" evidence="4">
    <location>
        <begin position="28"/>
        <end position="49"/>
    </location>
</feature>
<dbReference type="Gene3D" id="1.20.1280.170">
    <property type="entry name" value="Exocyst complex component Exo70"/>
    <property type="match status" value="1"/>
</dbReference>
<dbReference type="Gramene" id="XM_028343831.1">
    <property type="protein sequence ID" value="XP_028199632.1"/>
    <property type="gene ID" value="LOC114384171"/>
</dbReference>
<evidence type="ECO:0000256" key="4">
    <source>
        <dbReference type="SAM" id="MobiDB-lite"/>
    </source>
</evidence>
<evidence type="ECO:0000256" key="2">
    <source>
        <dbReference type="ARBA" id="ARBA00022448"/>
    </source>
</evidence>
<comment type="function">
    <text evidence="3">Component of the exocyst complex.</text>
</comment>
<accession>A0A445H849</accession>
<organism evidence="6 7">
    <name type="scientific">Glycine soja</name>
    <name type="common">Wild soybean</name>
    <dbReference type="NCBI Taxonomy" id="3848"/>
    <lineage>
        <taxon>Eukaryota</taxon>
        <taxon>Viridiplantae</taxon>
        <taxon>Streptophyta</taxon>
        <taxon>Embryophyta</taxon>
        <taxon>Tracheophyta</taxon>
        <taxon>Spermatophyta</taxon>
        <taxon>Magnoliopsida</taxon>
        <taxon>eudicotyledons</taxon>
        <taxon>Gunneridae</taxon>
        <taxon>Pentapetalae</taxon>
        <taxon>rosids</taxon>
        <taxon>fabids</taxon>
        <taxon>Fabales</taxon>
        <taxon>Fabaceae</taxon>
        <taxon>Papilionoideae</taxon>
        <taxon>50 kb inversion clade</taxon>
        <taxon>NPAAA clade</taxon>
        <taxon>indigoferoid/millettioid clade</taxon>
        <taxon>Phaseoleae</taxon>
        <taxon>Glycine</taxon>
        <taxon>Glycine subgen. Soja</taxon>
    </lineage>
</organism>
<reference evidence="6 7" key="1">
    <citation type="submission" date="2018-09" db="EMBL/GenBank/DDBJ databases">
        <title>A high-quality reference genome of wild soybean provides a powerful tool to mine soybean genomes.</title>
        <authorList>
            <person name="Xie M."/>
            <person name="Chung C.Y.L."/>
            <person name="Li M.-W."/>
            <person name="Wong F.-L."/>
            <person name="Chan T.-F."/>
            <person name="Lam H.-M."/>
        </authorList>
    </citation>
    <scope>NUCLEOTIDE SEQUENCE [LARGE SCALE GENOMIC DNA]</scope>
    <source>
        <strain evidence="7">cv. W05</strain>
        <tissue evidence="6">Hypocotyl of etiolated seedlings</tissue>
    </source>
</reference>
<dbReference type="PANTHER" id="PTHR12542">
    <property type="entry name" value="EXOCYST COMPLEX PROTEIN EXO70"/>
    <property type="match status" value="1"/>
</dbReference>
<dbReference type="InterPro" id="IPR016159">
    <property type="entry name" value="Cullin_repeat-like_dom_sf"/>
</dbReference>
<evidence type="ECO:0000313" key="7">
    <source>
        <dbReference type="Proteomes" id="UP000289340"/>
    </source>
</evidence>
<evidence type="ECO:0000256" key="3">
    <source>
        <dbReference type="RuleBase" id="RU365026"/>
    </source>
</evidence>
<dbReference type="InterPro" id="IPR046364">
    <property type="entry name" value="Exo70_C"/>
</dbReference>
<dbReference type="EMBL" id="QZWG01000014">
    <property type="protein sequence ID" value="RZB69870.1"/>
    <property type="molecule type" value="Genomic_DNA"/>
</dbReference>
<gene>
    <name evidence="6" type="ORF">D0Y65_039272</name>
</gene>
<dbReference type="GO" id="GO:0015031">
    <property type="term" value="P:protein transport"/>
    <property type="evidence" value="ECO:0007669"/>
    <property type="project" value="UniProtKB-KW"/>
</dbReference>
<name>A0A445H849_GLYSO</name>
<dbReference type="SUPFAM" id="SSF74788">
    <property type="entry name" value="Cullin repeat-like"/>
    <property type="match status" value="1"/>
</dbReference>
<comment type="similarity">
    <text evidence="1 3">Belongs to the EXO70 family.</text>
</comment>
<keyword evidence="2 3" id="KW-0813">Transport</keyword>
<dbReference type="Proteomes" id="UP000289340">
    <property type="component" value="Chromosome 14"/>
</dbReference>
<sequence length="553" mass="62791">METPEECLLLEDLSQVMIQSNSNTELVDAEGDSTLNTPPPENGDADGVPLLGLDLVTQCNSSSQEDNSDDGLIPQFMDCIKVLEKENEILVPMVSSHVDKYLKAMLDSESKPELSPPPPELYPDVNMVVDALPSGIVTRLSDTAKQMMEAGFERECCDAYSKWRREFQEQCLSALGLKLQELKIEDFENWIKTCKAAVKIMFPNERRLSNIVFSGFHRAADVSFTEVCMKLTICLVSFADTIITTTTTTTTDQSYLLPNFLSSVIPEMSKSLHELNQESLLHGFCKDGILLEADVKKVHERFEIFKAFANLIYINTAQETVAGGGGLHLITQQATNYIDHVCESFGETVREYKIIPGREGKSSFSELLARMIELLESILETKSRDDYTDPALGYVFMMNNLWYIGQEACKWRSLVDGRTILDDHWFQQNTTKVEQNCKLYQRSSWNKMLDILKLEGNESVAPPNVVAESMKDKLNLFNLQFEKIYFFQSTWILSDHKQLREQVINSIDSTLLPAYGKFIDRFQDVLGERACEYIEYGIVDIQNRLSCLFLLSE</sequence>
<dbReference type="GO" id="GO:0005546">
    <property type="term" value="F:phosphatidylinositol-4,5-bisphosphate binding"/>
    <property type="evidence" value="ECO:0007669"/>
    <property type="project" value="InterPro"/>
</dbReference>
<keyword evidence="3" id="KW-0268">Exocytosis</keyword>
<dbReference type="GO" id="GO:0000145">
    <property type="term" value="C:exocyst"/>
    <property type="evidence" value="ECO:0007669"/>
    <property type="project" value="InterPro"/>
</dbReference>
<proteinExistence type="inferred from homology"/>
<dbReference type="AlphaFoldDB" id="A0A445H849"/>
<feature type="domain" description="Exocyst complex subunit Exo70 C-terminal" evidence="5">
    <location>
        <begin position="189"/>
        <end position="546"/>
    </location>
</feature>
<evidence type="ECO:0000256" key="1">
    <source>
        <dbReference type="ARBA" id="ARBA00006756"/>
    </source>
</evidence>
<evidence type="ECO:0000313" key="6">
    <source>
        <dbReference type="EMBL" id="RZB69870.1"/>
    </source>
</evidence>
<dbReference type="GO" id="GO:0006887">
    <property type="term" value="P:exocytosis"/>
    <property type="evidence" value="ECO:0007669"/>
    <property type="project" value="UniProtKB-KW"/>
</dbReference>
<evidence type="ECO:0000259" key="5">
    <source>
        <dbReference type="Pfam" id="PF03081"/>
    </source>
</evidence>
<dbReference type="Pfam" id="PF03081">
    <property type="entry name" value="Exo70_C"/>
    <property type="match status" value="1"/>
</dbReference>
<dbReference type="InterPro" id="IPR004140">
    <property type="entry name" value="Exo70"/>
</dbReference>
<protein>
    <recommendedName>
        <fullName evidence="3">Exocyst subunit Exo70 family protein</fullName>
    </recommendedName>
</protein>
<keyword evidence="3" id="KW-0653">Protein transport</keyword>
<dbReference type="PANTHER" id="PTHR12542:SF180">
    <property type="entry name" value="EXOCYST SUBUNIT EXO70 FAMILY PROTEIN"/>
    <property type="match status" value="1"/>
</dbReference>